<dbReference type="Pfam" id="PF14492">
    <property type="entry name" value="EFG_III"/>
    <property type="match status" value="1"/>
</dbReference>
<dbReference type="SUPFAM" id="SSF52540">
    <property type="entry name" value="P-loop containing nucleoside triphosphate hydrolases"/>
    <property type="match status" value="1"/>
</dbReference>
<dbReference type="OrthoDB" id="9804431at2"/>
<dbReference type="EMBL" id="AWVF01000082">
    <property type="protein sequence ID" value="ERJ96962.1"/>
    <property type="molecule type" value="Genomic_DNA"/>
</dbReference>
<dbReference type="Pfam" id="PF00009">
    <property type="entry name" value="GTP_EFTU"/>
    <property type="match status" value="1"/>
</dbReference>
<dbReference type="InterPro" id="IPR041095">
    <property type="entry name" value="EFG_II"/>
</dbReference>
<dbReference type="SMART" id="SM00889">
    <property type="entry name" value="EFG_IV"/>
    <property type="match status" value="1"/>
</dbReference>
<dbReference type="InterPro" id="IPR009000">
    <property type="entry name" value="Transl_B-barrel_sf"/>
</dbReference>
<dbReference type="SUPFAM" id="SSF50447">
    <property type="entry name" value="Translation proteins"/>
    <property type="match status" value="1"/>
</dbReference>
<dbReference type="InterPro" id="IPR000795">
    <property type="entry name" value="T_Tr_GTP-bd_dom"/>
</dbReference>
<dbReference type="Gene3D" id="3.30.70.240">
    <property type="match status" value="1"/>
</dbReference>
<dbReference type="SMART" id="SM00838">
    <property type="entry name" value="EFG_C"/>
    <property type="match status" value="1"/>
</dbReference>
<dbReference type="GO" id="GO:0003924">
    <property type="term" value="F:GTPase activity"/>
    <property type="evidence" value="ECO:0007669"/>
    <property type="project" value="InterPro"/>
</dbReference>
<dbReference type="InterPro" id="IPR027417">
    <property type="entry name" value="P-loop_NTPase"/>
</dbReference>
<proteinExistence type="predicted"/>
<dbReference type="Gene3D" id="2.40.30.10">
    <property type="entry name" value="Translation factors"/>
    <property type="match status" value="1"/>
</dbReference>
<dbReference type="PROSITE" id="PS51722">
    <property type="entry name" value="G_TR_2"/>
    <property type="match status" value="1"/>
</dbReference>
<evidence type="ECO:0000313" key="5">
    <source>
        <dbReference type="Proteomes" id="UP000016662"/>
    </source>
</evidence>
<feature type="domain" description="Tr-type G" evidence="3">
    <location>
        <begin position="1"/>
        <end position="276"/>
    </location>
</feature>
<evidence type="ECO:0000259" key="3">
    <source>
        <dbReference type="PROSITE" id="PS51722"/>
    </source>
</evidence>
<dbReference type="InterPro" id="IPR047872">
    <property type="entry name" value="EFG_IV"/>
</dbReference>
<evidence type="ECO:0000256" key="1">
    <source>
        <dbReference type="ARBA" id="ARBA00022741"/>
    </source>
</evidence>
<dbReference type="InterPro" id="IPR005517">
    <property type="entry name" value="Transl_elong_EFG/EF2_IV"/>
</dbReference>
<reference evidence="4 5" key="1">
    <citation type="submission" date="2013-07" db="EMBL/GenBank/DDBJ databases">
        <authorList>
            <person name="Weinstock G."/>
            <person name="Sodergren E."/>
            <person name="Wylie T."/>
            <person name="Fulton L."/>
            <person name="Fulton R."/>
            <person name="Fronick C."/>
            <person name="O'Laughlin M."/>
            <person name="Godfrey J."/>
            <person name="Miner T."/>
            <person name="Herter B."/>
            <person name="Appelbaum E."/>
            <person name="Cordes M."/>
            <person name="Lek S."/>
            <person name="Wollam A."/>
            <person name="Pepin K.H."/>
            <person name="Palsikar V.B."/>
            <person name="Mitreva M."/>
            <person name="Wilson R.K."/>
        </authorList>
    </citation>
    <scope>NUCLEOTIDE SEQUENCE [LARGE SCALE GENOMIC DNA]</scope>
    <source>
        <strain evidence="4 5">ATCC 27760</strain>
    </source>
</reference>
<dbReference type="GO" id="GO:0032790">
    <property type="term" value="P:ribosome disassembly"/>
    <property type="evidence" value="ECO:0007669"/>
    <property type="project" value="TreeGrafter"/>
</dbReference>
<dbReference type="InterPro" id="IPR020568">
    <property type="entry name" value="Ribosomal_Su5_D2-typ_SF"/>
</dbReference>
<dbReference type="AlphaFoldDB" id="U2KXE6"/>
<dbReference type="HOGENOM" id="CLU_002794_4_1_9"/>
<dbReference type="FunFam" id="3.30.230.10:FF:000003">
    <property type="entry name" value="Elongation factor G"/>
    <property type="match status" value="1"/>
</dbReference>
<keyword evidence="2" id="KW-0342">GTP-binding</keyword>
<dbReference type="STRING" id="411473.RUMCAL_00665"/>
<evidence type="ECO:0000313" key="4">
    <source>
        <dbReference type="EMBL" id="ERJ96962.1"/>
    </source>
</evidence>
<keyword evidence="4" id="KW-0648">Protein biosynthesis</keyword>
<dbReference type="InterPro" id="IPR005225">
    <property type="entry name" value="Small_GTP-bd"/>
</dbReference>
<keyword evidence="5" id="KW-1185">Reference proteome</keyword>
<dbReference type="GO" id="GO:0003746">
    <property type="term" value="F:translation elongation factor activity"/>
    <property type="evidence" value="ECO:0007669"/>
    <property type="project" value="UniProtKB-KW"/>
</dbReference>
<accession>U2KXE6</accession>
<dbReference type="RefSeq" id="WP_021682096.1">
    <property type="nucleotide sequence ID" value="NZ_KI260398.1"/>
</dbReference>
<dbReference type="CDD" id="cd01434">
    <property type="entry name" value="EFG_mtEFG1_IV"/>
    <property type="match status" value="1"/>
</dbReference>
<dbReference type="InterPro" id="IPR014721">
    <property type="entry name" value="Ribsml_uS5_D2-typ_fold_subgr"/>
</dbReference>
<dbReference type="GO" id="GO:0005525">
    <property type="term" value="F:GTP binding"/>
    <property type="evidence" value="ECO:0007669"/>
    <property type="project" value="UniProtKB-KW"/>
</dbReference>
<dbReference type="Pfam" id="PF03764">
    <property type="entry name" value="EFG_IV"/>
    <property type="match status" value="1"/>
</dbReference>
<dbReference type="PATRIC" id="fig|411473.3.peg.524"/>
<dbReference type="NCBIfam" id="TIGR00231">
    <property type="entry name" value="small_GTP"/>
    <property type="match status" value="1"/>
</dbReference>
<gene>
    <name evidence="4" type="ORF">RUMCAL_00665</name>
</gene>
<dbReference type="InterPro" id="IPR035647">
    <property type="entry name" value="EFG_III/V"/>
</dbReference>
<dbReference type="CDD" id="cd04088">
    <property type="entry name" value="EFG_mtEFG_II"/>
    <property type="match status" value="1"/>
</dbReference>
<dbReference type="Gene3D" id="3.30.70.870">
    <property type="entry name" value="Elongation Factor G (Translational Gtpase), domain 3"/>
    <property type="match status" value="1"/>
</dbReference>
<evidence type="ECO:0000256" key="2">
    <source>
        <dbReference type="ARBA" id="ARBA00023134"/>
    </source>
</evidence>
<dbReference type="InterPro" id="IPR035649">
    <property type="entry name" value="EFG_V"/>
</dbReference>
<dbReference type="PANTHER" id="PTHR43261">
    <property type="entry name" value="TRANSLATION ELONGATION FACTOR G-RELATED"/>
    <property type="match status" value="1"/>
</dbReference>
<dbReference type="InterPro" id="IPR053905">
    <property type="entry name" value="EF-G-like_DII"/>
</dbReference>
<sequence length="682" mass="73679">MIIKNIALAGHAGTGKTTLLEALLYQGGCVERMGSVAAGTTVSDAAPEEIKRHSSVYTATGSIMLDGQKINLLDTPGMFDFAGGMVQGISAADCVMITVSGKSGVRVGTKKAYRAAEGKPRMFVVTKLDDENANFYNVLTELKSAFGPSVCPVVVPVIADRKVDSYINLIEMKAYRYDKDGKAQEIPMPTSEVSEKLSYRVDGLIQAFSEAIAETDEELFEKFFSGEEFTQKERVDGIHKGMRDGTITPVACVSAQMLEGVDLLCKEMELLVPEASDEITALNQNGEEVVLHQSPEEPVCVQVYQTLADPYVGKLSMMRVISGTLKAGAELVNSKTGATEKLNKLFFLCGKKQTETAVAEAGDLVAATKLSANTGDTLCDSSRVVSLPRSSFPTPCYSMAVRPAARGDEAKVAAAIQKILEEDQTLSYQQNPATNEMILSGLGEQHLSAVISKLKADFGVDVVLSVPKIAYRETIRKKVKVQGKYKKQSGGHGQYGDVWIEFEPYPSEELVFEEKVFGGAVPRNFFPAVEKGLQESYTKGVLAGFPVVGVKAILVDGSYHPVDSSEMSFKTAASLAYKEGMKQAEPTLLEPVGLMSVTVPDECTGDIMGDLNKRRGRVLGMNSVEDQGMTFISAEVPLREMADYALQLRQMTQGEGTFSMAFARYEQLPANLVAEVIASASE</sequence>
<dbReference type="Gene3D" id="3.30.230.10">
    <property type="match status" value="1"/>
</dbReference>
<dbReference type="Proteomes" id="UP000016662">
    <property type="component" value="Unassembled WGS sequence"/>
</dbReference>
<dbReference type="FunFam" id="3.30.70.240:FF:000001">
    <property type="entry name" value="Elongation factor G"/>
    <property type="match status" value="1"/>
</dbReference>
<dbReference type="eggNOG" id="COG0480">
    <property type="taxonomic scope" value="Bacteria"/>
</dbReference>
<keyword evidence="1" id="KW-0547">Nucleotide-binding</keyword>
<dbReference type="InterPro" id="IPR000640">
    <property type="entry name" value="EFG_V-like"/>
</dbReference>
<protein>
    <submittedName>
        <fullName evidence="4">Putative translation elongation factor G</fullName>
    </submittedName>
</protein>
<organism evidence="4 5">
    <name type="scientific">Ruminococcus callidus ATCC 27760</name>
    <dbReference type="NCBI Taxonomy" id="411473"/>
    <lineage>
        <taxon>Bacteria</taxon>
        <taxon>Bacillati</taxon>
        <taxon>Bacillota</taxon>
        <taxon>Clostridia</taxon>
        <taxon>Eubacteriales</taxon>
        <taxon>Oscillospiraceae</taxon>
        <taxon>Ruminococcus</taxon>
    </lineage>
</organism>
<comment type="caution">
    <text evidence="4">The sequence shown here is derived from an EMBL/GenBank/DDBJ whole genome shotgun (WGS) entry which is preliminary data.</text>
</comment>
<dbReference type="SUPFAM" id="SSF54211">
    <property type="entry name" value="Ribosomal protein S5 domain 2-like"/>
    <property type="match status" value="1"/>
</dbReference>
<dbReference type="Gene3D" id="3.40.50.300">
    <property type="entry name" value="P-loop containing nucleotide triphosphate hydrolases"/>
    <property type="match status" value="1"/>
</dbReference>
<dbReference type="NCBIfam" id="NF009381">
    <property type="entry name" value="PRK12740.1-5"/>
    <property type="match status" value="1"/>
</dbReference>
<keyword evidence="4" id="KW-0251">Elongation factor</keyword>
<dbReference type="Pfam" id="PF00679">
    <property type="entry name" value="EFG_C"/>
    <property type="match status" value="1"/>
</dbReference>
<dbReference type="SUPFAM" id="SSF54980">
    <property type="entry name" value="EF-G C-terminal domain-like"/>
    <property type="match status" value="2"/>
</dbReference>
<name>U2KXE6_9FIRM</name>
<dbReference type="CDD" id="cd03713">
    <property type="entry name" value="EFG_mtEFG_C"/>
    <property type="match status" value="1"/>
</dbReference>
<dbReference type="PANTHER" id="PTHR43261:SF6">
    <property type="entry name" value="ELONGATION FACTOR G-LIKE PROTEIN"/>
    <property type="match status" value="1"/>
</dbReference>
<dbReference type="Pfam" id="PF22042">
    <property type="entry name" value="EF-G_D2"/>
    <property type="match status" value="1"/>
</dbReference>